<sequence length="591" mass="65545">MTKSDVPEDSKPSPAWGTWEELLLAYAVNRYGTKSWDSVSSELRKRSIHLTPHHCKQKYGELKRRFNKSDVVMDDGSNTTTTTTTTTAAAVVSAAADVAIPWLEELRKLRVLELQRKLQNYDLYISSLQSKVKKLTEESEKNGGETNQKSDLGQRNEEIESEKAVNESPDLMASGDEDSGQSVNGSNGNLETGVEKSENVNEASPVETSDEKPESPAVRPEGNGPVKTEPDGEASESPESIAESKSEGKNSDVQSSASKSRKERNDRVTRGSSKEDEREIEDQSTDSIPVRSLPLVDFLQKLQKVGSVVFQRRLDRQEKLRNKNLIRQHIDYETLQTRLKEGWYSDGNDKFFRDLLLLVTNTRIFFPKESPESTAAVDLRELILKEMISKKKQKSKPTNLPPKRPADRPDSLLLKPELTGPIVVCRKRSSITAKEQTGSKNSEKLVEANPKKSRESFPLVTKKKGKSPESLESKPEKKKKLSEGEEKKRGAAKFLNRIKRSNDSLNTLKSASERGGSEGGGDGDGKKEQAGKKSSGGRGVKEQGSPAKRSVGRPPKRAAASPPLAAVSGKRNRESVDSERLDQKKIKEVMY</sequence>
<keyword evidence="2" id="KW-1185">Reference proteome</keyword>
<gene>
    <name evidence="1" type="ORF">L1987_21418</name>
</gene>
<reference evidence="1 2" key="2">
    <citation type="journal article" date="2022" name="Mol. Ecol. Resour.">
        <title>The genomes of chicory, endive, great burdock and yacon provide insights into Asteraceae paleo-polyploidization history and plant inulin production.</title>
        <authorList>
            <person name="Fan W."/>
            <person name="Wang S."/>
            <person name="Wang H."/>
            <person name="Wang A."/>
            <person name="Jiang F."/>
            <person name="Liu H."/>
            <person name="Zhao H."/>
            <person name="Xu D."/>
            <person name="Zhang Y."/>
        </authorList>
    </citation>
    <scope>NUCLEOTIDE SEQUENCE [LARGE SCALE GENOMIC DNA]</scope>
    <source>
        <strain evidence="2">cv. Yunnan</strain>
        <tissue evidence="1">Leaves</tissue>
    </source>
</reference>
<accession>A0ACB9IVZ9</accession>
<dbReference type="EMBL" id="CM042024">
    <property type="protein sequence ID" value="KAI3811690.1"/>
    <property type="molecule type" value="Genomic_DNA"/>
</dbReference>
<dbReference type="Proteomes" id="UP001056120">
    <property type="component" value="Linkage Group LG07"/>
</dbReference>
<comment type="caution">
    <text evidence="1">The sequence shown here is derived from an EMBL/GenBank/DDBJ whole genome shotgun (WGS) entry which is preliminary data.</text>
</comment>
<reference evidence="2" key="1">
    <citation type="journal article" date="2022" name="Mol. Ecol. Resour.">
        <title>The genomes of chicory, endive, great burdock and yacon provide insights into Asteraceae palaeo-polyploidization history and plant inulin production.</title>
        <authorList>
            <person name="Fan W."/>
            <person name="Wang S."/>
            <person name="Wang H."/>
            <person name="Wang A."/>
            <person name="Jiang F."/>
            <person name="Liu H."/>
            <person name="Zhao H."/>
            <person name="Xu D."/>
            <person name="Zhang Y."/>
        </authorList>
    </citation>
    <scope>NUCLEOTIDE SEQUENCE [LARGE SCALE GENOMIC DNA]</scope>
    <source>
        <strain evidence="2">cv. Yunnan</strain>
    </source>
</reference>
<name>A0ACB9IVZ9_9ASTR</name>
<protein>
    <submittedName>
        <fullName evidence="1">Uncharacterized protein</fullName>
    </submittedName>
</protein>
<proteinExistence type="predicted"/>
<evidence type="ECO:0000313" key="2">
    <source>
        <dbReference type="Proteomes" id="UP001056120"/>
    </source>
</evidence>
<evidence type="ECO:0000313" key="1">
    <source>
        <dbReference type="EMBL" id="KAI3811690.1"/>
    </source>
</evidence>
<organism evidence="1 2">
    <name type="scientific">Smallanthus sonchifolius</name>
    <dbReference type="NCBI Taxonomy" id="185202"/>
    <lineage>
        <taxon>Eukaryota</taxon>
        <taxon>Viridiplantae</taxon>
        <taxon>Streptophyta</taxon>
        <taxon>Embryophyta</taxon>
        <taxon>Tracheophyta</taxon>
        <taxon>Spermatophyta</taxon>
        <taxon>Magnoliopsida</taxon>
        <taxon>eudicotyledons</taxon>
        <taxon>Gunneridae</taxon>
        <taxon>Pentapetalae</taxon>
        <taxon>asterids</taxon>
        <taxon>campanulids</taxon>
        <taxon>Asterales</taxon>
        <taxon>Asteraceae</taxon>
        <taxon>Asteroideae</taxon>
        <taxon>Heliantheae alliance</taxon>
        <taxon>Millerieae</taxon>
        <taxon>Smallanthus</taxon>
    </lineage>
</organism>